<name>A0A1X6Z9H4_9RHOB</name>
<dbReference type="PANTHER" id="PTHR30126">
    <property type="entry name" value="HTH-TYPE TRANSCRIPTIONAL REGULATOR"/>
    <property type="match status" value="1"/>
</dbReference>
<keyword evidence="4" id="KW-0804">Transcription</keyword>
<evidence type="ECO:0000256" key="3">
    <source>
        <dbReference type="ARBA" id="ARBA00023125"/>
    </source>
</evidence>
<evidence type="ECO:0000313" key="7">
    <source>
        <dbReference type="Proteomes" id="UP000193061"/>
    </source>
</evidence>
<evidence type="ECO:0000259" key="5">
    <source>
        <dbReference type="PROSITE" id="PS50931"/>
    </source>
</evidence>
<keyword evidence="3" id="KW-0238">DNA-binding</keyword>
<sequence length="322" mass="36269">MNTPYDAEKIARELDWNLLRTFMVIVQEGSITRAANRLLLQQPSVSQALQRLEARIGTTLIDRAPSHFRVTSAGQMLYEECAQIFGTISRAVQTAQTTTDELTGHVTIATLSRVESPHFDQILSDFHSQHPQVRFDIDVLSSKAVQKAVLEKSASLGLCLVYDPHPKLEHSIMYRAYFGFYCGPSHPLFGKTGLTLDDLRGHSSISFRTDQLTDALRPVALVRAQHRLDERVIGYTSHLGEALRMITAGLGFGPLPSHTADQYVAQGQLWRLPPYENMFEIDIYLVHNPNARLNTAETAFFDKLNDWVSATDLEERTYFPAH</sequence>
<evidence type="ECO:0000256" key="2">
    <source>
        <dbReference type="ARBA" id="ARBA00023015"/>
    </source>
</evidence>
<evidence type="ECO:0000256" key="4">
    <source>
        <dbReference type="ARBA" id="ARBA00023163"/>
    </source>
</evidence>
<dbReference type="FunFam" id="1.10.10.10:FF:000001">
    <property type="entry name" value="LysR family transcriptional regulator"/>
    <property type="match status" value="1"/>
</dbReference>
<keyword evidence="7" id="KW-1185">Reference proteome</keyword>
<dbReference type="GO" id="GO:0000976">
    <property type="term" value="F:transcription cis-regulatory region binding"/>
    <property type="evidence" value="ECO:0007669"/>
    <property type="project" value="TreeGrafter"/>
</dbReference>
<reference evidence="6 7" key="1">
    <citation type="submission" date="2017-03" db="EMBL/GenBank/DDBJ databases">
        <authorList>
            <person name="Afonso C.L."/>
            <person name="Miller P.J."/>
            <person name="Scott M.A."/>
            <person name="Spackman E."/>
            <person name="Goraichik I."/>
            <person name="Dimitrov K.M."/>
            <person name="Suarez D.L."/>
            <person name="Swayne D.E."/>
        </authorList>
    </citation>
    <scope>NUCLEOTIDE SEQUENCE [LARGE SCALE GENOMIC DNA]</scope>
    <source>
        <strain evidence="6 7">CECT 7450</strain>
    </source>
</reference>
<dbReference type="PANTHER" id="PTHR30126:SF99">
    <property type="entry name" value="TRANSCRIPTIONAL REGULATOR LYSR FAMILY"/>
    <property type="match status" value="1"/>
</dbReference>
<evidence type="ECO:0000313" key="6">
    <source>
        <dbReference type="EMBL" id="SLN44877.1"/>
    </source>
</evidence>
<dbReference type="PRINTS" id="PR00039">
    <property type="entry name" value="HTHLYSR"/>
</dbReference>
<dbReference type="Gene3D" id="1.10.10.10">
    <property type="entry name" value="Winged helix-like DNA-binding domain superfamily/Winged helix DNA-binding domain"/>
    <property type="match status" value="1"/>
</dbReference>
<dbReference type="InterPro" id="IPR005119">
    <property type="entry name" value="LysR_subst-bd"/>
</dbReference>
<protein>
    <submittedName>
        <fullName evidence="6">HTH-type transcriptional regulator CysL</fullName>
    </submittedName>
</protein>
<comment type="similarity">
    <text evidence="1">Belongs to the LysR transcriptional regulatory family.</text>
</comment>
<gene>
    <name evidence="6" type="primary">cysL_1</name>
    <name evidence="6" type="ORF">ROA7450_02167</name>
</gene>
<feature type="domain" description="HTH lysR-type" evidence="5">
    <location>
        <begin position="14"/>
        <end position="71"/>
    </location>
</feature>
<dbReference type="RefSeq" id="WP_200812951.1">
    <property type="nucleotide sequence ID" value="NZ_FWFX01000006.1"/>
</dbReference>
<dbReference type="SUPFAM" id="SSF46785">
    <property type="entry name" value="Winged helix' DNA-binding domain"/>
    <property type="match status" value="1"/>
</dbReference>
<dbReference type="InterPro" id="IPR036390">
    <property type="entry name" value="WH_DNA-bd_sf"/>
</dbReference>
<dbReference type="CDD" id="cd05466">
    <property type="entry name" value="PBP2_LTTR_substrate"/>
    <property type="match status" value="1"/>
</dbReference>
<dbReference type="InterPro" id="IPR036388">
    <property type="entry name" value="WH-like_DNA-bd_sf"/>
</dbReference>
<dbReference type="InterPro" id="IPR000847">
    <property type="entry name" value="LysR_HTH_N"/>
</dbReference>
<keyword evidence="2" id="KW-0805">Transcription regulation</keyword>
<proteinExistence type="inferred from homology"/>
<dbReference type="EMBL" id="FWFX01000006">
    <property type="protein sequence ID" value="SLN44877.1"/>
    <property type="molecule type" value="Genomic_DNA"/>
</dbReference>
<dbReference type="Gene3D" id="3.40.190.290">
    <property type="match status" value="1"/>
</dbReference>
<evidence type="ECO:0000256" key="1">
    <source>
        <dbReference type="ARBA" id="ARBA00009437"/>
    </source>
</evidence>
<dbReference type="PROSITE" id="PS50931">
    <property type="entry name" value="HTH_LYSR"/>
    <property type="match status" value="1"/>
</dbReference>
<dbReference type="GO" id="GO:0003700">
    <property type="term" value="F:DNA-binding transcription factor activity"/>
    <property type="evidence" value="ECO:0007669"/>
    <property type="project" value="InterPro"/>
</dbReference>
<dbReference type="SUPFAM" id="SSF53850">
    <property type="entry name" value="Periplasmic binding protein-like II"/>
    <property type="match status" value="1"/>
</dbReference>
<dbReference type="AlphaFoldDB" id="A0A1X6Z9H4"/>
<dbReference type="Proteomes" id="UP000193061">
    <property type="component" value="Unassembled WGS sequence"/>
</dbReference>
<organism evidence="6 7">
    <name type="scientific">Roseovarius albus</name>
    <dbReference type="NCBI Taxonomy" id="1247867"/>
    <lineage>
        <taxon>Bacteria</taxon>
        <taxon>Pseudomonadati</taxon>
        <taxon>Pseudomonadota</taxon>
        <taxon>Alphaproteobacteria</taxon>
        <taxon>Rhodobacterales</taxon>
        <taxon>Roseobacteraceae</taxon>
        <taxon>Roseovarius</taxon>
    </lineage>
</organism>
<dbReference type="Pfam" id="PF03466">
    <property type="entry name" value="LysR_substrate"/>
    <property type="match status" value="1"/>
</dbReference>
<accession>A0A1X6Z9H4</accession>
<dbReference type="Pfam" id="PF00126">
    <property type="entry name" value="HTH_1"/>
    <property type="match status" value="1"/>
</dbReference>